<comment type="caution">
    <text evidence="1">The sequence shown here is derived from an EMBL/GenBank/DDBJ whole genome shotgun (WGS) entry which is preliminary data.</text>
</comment>
<sequence>MDSSDPIELELPVYISQAERDTLHVLQNPLRPAWRALDLREVSSIGYHPAHGALRLDLPLLLGDAGEHDCEGDDDVESSKLTLEGVPISINEPHCIGYVGNVDGSLALVLHPLASQILLSTHAHHLDKKKENGRTEKAGTDRPNENRLLDVASFQHSQEVTLTHFSEETKASRGIYERLAHLPASLDPLDFQDAKHYLENFSASRITHLAKRQQLSAKLTNRVALKRRIEWVISELKCVTFDLVFRNVSRADDATAINVYSELTTVSHFVQGWFVVMSRYVVEKSLVPYRDYLLLLLALGSEGLSAPSSRLSQVLQTGYDADQQIITDVLHGIRKREVPIIPRFAFTCETRLPPDVVLTLFEEFLIKRTTTNSEEYWALRRQPAVDFLEQQGAWAEVEVRKWVERAQAIVDAMNDARRLALLRELQDAGGIPEILRDVRELPLETCEALYAKYRIE</sequence>
<gene>
    <name evidence="1" type="ORF">GMRT_14887</name>
</gene>
<proteinExistence type="predicted"/>
<keyword evidence="2" id="KW-1185">Reference proteome</keyword>
<dbReference type="VEuPathDB" id="GiardiaDB:GMRT_14887"/>
<dbReference type="Pfam" id="PF04801">
    <property type="entry name" value="RPC5"/>
    <property type="match status" value="1"/>
</dbReference>
<dbReference type="AlphaFoldDB" id="A0A4Z1SMR6"/>
<name>A0A4Z1SMR6_GIAMU</name>
<dbReference type="InterPro" id="IPR006886">
    <property type="entry name" value="RNA_pol_III_Rpc5"/>
</dbReference>
<dbReference type="PANTHER" id="PTHR12069">
    <property type="entry name" value="DNA-DIRECTED RNA POLYMERASES III 80 KDA POLYPEPTIDE RNA POLYMERASE III SUBUNIT 5"/>
    <property type="match status" value="1"/>
</dbReference>
<organism evidence="1 2">
    <name type="scientific">Giardia muris</name>
    <dbReference type="NCBI Taxonomy" id="5742"/>
    <lineage>
        <taxon>Eukaryota</taxon>
        <taxon>Metamonada</taxon>
        <taxon>Diplomonadida</taxon>
        <taxon>Hexamitidae</taxon>
        <taxon>Giardiinae</taxon>
        <taxon>Giardia</taxon>
    </lineage>
</organism>
<evidence type="ECO:0000313" key="2">
    <source>
        <dbReference type="Proteomes" id="UP000315496"/>
    </source>
</evidence>
<reference evidence="1 2" key="1">
    <citation type="submission" date="2019-05" db="EMBL/GenBank/DDBJ databases">
        <title>The compact genome of Giardia muris reveals important steps in the evolution of intestinal protozoan parasites.</title>
        <authorList>
            <person name="Xu F."/>
            <person name="Jimenez-Gonzalez A."/>
            <person name="Einarsson E."/>
            <person name="Astvaldsson A."/>
            <person name="Peirasmaki D."/>
            <person name="Eckmann L."/>
            <person name="Andersson J.O."/>
            <person name="Svard S.G."/>
            <person name="Jerlstrom-Hultqvist J."/>
        </authorList>
    </citation>
    <scope>NUCLEOTIDE SEQUENCE [LARGE SCALE GENOMIC DNA]</scope>
    <source>
        <strain evidence="1 2">Roberts-Thomson</strain>
    </source>
</reference>
<dbReference type="GO" id="GO:0005666">
    <property type="term" value="C:RNA polymerase III complex"/>
    <property type="evidence" value="ECO:0007669"/>
    <property type="project" value="TreeGrafter"/>
</dbReference>
<dbReference type="GO" id="GO:0042797">
    <property type="term" value="P:tRNA transcription by RNA polymerase III"/>
    <property type="evidence" value="ECO:0007669"/>
    <property type="project" value="TreeGrafter"/>
</dbReference>
<dbReference type="OrthoDB" id="340681at2759"/>
<dbReference type="EMBL" id="VDLU01000004">
    <property type="protein sequence ID" value="TNJ26994.1"/>
    <property type="molecule type" value="Genomic_DNA"/>
</dbReference>
<accession>A0A4Z1SMR6</accession>
<evidence type="ECO:0000313" key="1">
    <source>
        <dbReference type="EMBL" id="TNJ26994.1"/>
    </source>
</evidence>
<protein>
    <submittedName>
        <fullName evidence="1">Sin-like protein</fullName>
    </submittedName>
</protein>
<dbReference type="Proteomes" id="UP000315496">
    <property type="component" value="Chromosome 4"/>
</dbReference>
<dbReference type="PANTHER" id="PTHR12069:SF0">
    <property type="entry name" value="DNA-DIRECTED RNA POLYMERASE III SUBUNIT RPC5"/>
    <property type="match status" value="1"/>
</dbReference>